<organism evidence="1 2">
    <name type="scientific">Acrobeloides nanus</name>
    <dbReference type="NCBI Taxonomy" id="290746"/>
    <lineage>
        <taxon>Eukaryota</taxon>
        <taxon>Metazoa</taxon>
        <taxon>Ecdysozoa</taxon>
        <taxon>Nematoda</taxon>
        <taxon>Chromadorea</taxon>
        <taxon>Rhabditida</taxon>
        <taxon>Tylenchina</taxon>
        <taxon>Cephalobomorpha</taxon>
        <taxon>Cephaloboidea</taxon>
        <taxon>Cephalobidae</taxon>
        <taxon>Acrobeloides</taxon>
    </lineage>
</organism>
<dbReference type="WBParaSite" id="ACRNAN_scaffold25918.g29730.t1">
    <property type="protein sequence ID" value="ACRNAN_scaffold25918.g29730.t1"/>
    <property type="gene ID" value="ACRNAN_scaffold25918.g29730"/>
</dbReference>
<proteinExistence type="predicted"/>
<dbReference type="AlphaFoldDB" id="A0A914DG34"/>
<keyword evidence="1" id="KW-1185">Reference proteome</keyword>
<dbReference type="Proteomes" id="UP000887540">
    <property type="component" value="Unplaced"/>
</dbReference>
<evidence type="ECO:0000313" key="1">
    <source>
        <dbReference type="Proteomes" id="UP000887540"/>
    </source>
</evidence>
<evidence type="ECO:0000313" key="2">
    <source>
        <dbReference type="WBParaSite" id="ACRNAN_scaffold25918.g29730.t1"/>
    </source>
</evidence>
<reference evidence="2" key="1">
    <citation type="submission" date="2022-11" db="UniProtKB">
        <authorList>
            <consortium name="WormBaseParasite"/>
        </authorList>
    </citation>
    <scope>IDENTIFICATION</scope>
</reference>
<name>A0A914DG34_9BILA</name>
<accession>A0A914DG34</accession>
<sequence>SFGIDLSGISNMNIGGQRLGNVVDQVAAQVLDNFHAPPPGSDIPPHVYRRIVRFCTRHPNHPRCSGHREWIAPAGSNLGQVGNDFNLNNVFPDFVPFRLPPVPQMALQNFLSGVPTFLQQVVPQATLGNIDEGSKQRVRNNCRATGTCKRQDKDSLNKRAIIAEHEASVRRSLNPNWRQQDIDNNVELRMSRTFQVKQALLRQAGLDNEVLVLSYKGSWN</sequence>
<protein>
    <submittedName>
        <fullName evidence="2">Uncharacterized protein</fullName>
    </submittedName>
</protein>